<proteinExistence type="predicted"/>
<name>A0A8K0J6F6_9HYPO</name>
<keyword evidence="3" id="KW-1185">Reference proteome</keyword>
<accession>A0A8K0J6F6</accession>
<dbReference type="OrthoDB" id="3541842at2759"/>
<organism evidence="2 3">
    <name type="scientific">Claviceps africana</name>
    <dbReference type="NCBI Taxonomy" id="83212"/>
    <lineage>
        <taxon>Eukaryota</taxon>
        <taxon>Fungi</taxon>
        <taxon>Dikarya</taxon>
        <taxon>Ascomycota</taxon>
        <taxon>Pezizomycotina</taxon>
        <taxon>Sordariomycetes</taxon>
        <taxon>Hypocreomycetidae</taxon>
        <taxon>Hypocreales</taxon>
        <taxon>Clavicipitaceae</taxon>
        <taxon>Claviceps</taxon>
    </lineage>
</organism>
<reference evidence="2" key="1">
    <citation type="journal article" date="2020" name="bioRxiv">
        <title>Whole genome comparisons of ergot fungi reveals the divergence and evolution of species within the genus Claviceps are the result of varying mechanisms driving genome evolution and host range expansion.</title>
        <authorList>
            <person name="Wyka S.A."/>
            <person name="Mondo S.J."/>
            <person name="Liu M."/>
            <person name="Dettman J."/>
            <person name="Nalam V."/>
            <person name="Broders K.D."/>
        </authorList>
    </citation>
    <scope>NUCLEOTIDE SEQUENCE</scope>
    <source>
        <strain evidence="2">CCC 489</strain>
    </source>
</reference>
<gene>
    <name evidence="2" type="ORF">E4U42_005072</name>
</gene>
<evidence type="ECO:0000313" key="3">
    <source>
        <dbReference type="Proteomes" id="UP000811619"/>
    </source>
</evidence>
<dbReference type="Proteomes" id="UP000811619">
    <property type="component" value="Unassembled WGS sequence"/>
</dbReference>
<dbReference type="AlphaFoldDB" id="A0A8K0J6F6"/>
<comment type="caution">
    <text evidence="2">The sequence shown here is derived from an EMBL/GenBank/DDBJ whole genome shotgun (WGS) entry which is preliminary data.</text>
</comment>
<evidence type="ECO:0000256" key="1">
    <source>
        <dbReference type="SAM" id="MobiDB-lite"/>
    </source>
</evidence>
<sequence length="112" mass="12162">MADVPSETSTASLRPEPIVEEEEVSVTNGTVAIRWDVKGGKDRPHKAYMNTNYRLEGSPNIQGITISSSIPVKVLCYGGNPDDSPDLVLDGPTDGKNTFTPIRLASYRVEAR</sequence>
<dbReference type="EMBL" id="SRPY01000468">
    <property type="protein sequence ID" value="KAG5923006.1"/>
    <property type="molecule type" value="Genomic_DNA"/>
</dbReference>
<protein>
    <submittedName>
        <fullName evidence="2">Uncharacterized protein</fullName>
    </submittedName>
</protein>
<evidence type="ECO:0000313" key="2">
    <source>
        <dbReference type="EMBL" id="KAG5923006.1"/>
    </source>
</evidence>
<feature type="compositionally biased region" description="Polar residues" evidence="1">
    <location>
        <begin position="1"/>
        <end position="12"/>
    </location>
</feature>
<feature type="region of interest" description="Disordered" evidence="1">
    <location>
        <begin position="1"/>
        <end position="22"/>
    </location>
</feature>